<evidence type="ECO:0000313" key="2">
    <source>
        <dbReference type="Proteomes" id="UP000063699"/>
    </source>
</evidence>
<keyword evidence="2" id="KW-1185">Reference proteome</keyword>
<reference evidence="1 2" key="1">
    <citation type="submission" date="2015-07" db="EMBL/GenBank/DDBJ databases">
        <title>Genome sequencing of Kibdelosporangium phytohabitans.</title>
        <authorList>
            <person name="Qin S."/>
            <person name="Xing K."/>
        </authorList>
    </citation>
    <scope>NUCLEOTIDE SEQUENCE [LARGE SCALE GENOMIC DNA]</scope>
    <source>
        <strain evidence="1 2">KLBMP1111</strain>
    </source>
</reference>
<name>A0A0N9HT61_9PSEU</name>
<accession>A0A0N9HT61</accession>
<proteinExistence type="predicted"/>
<dbReference type="AlphaFoldDB" id="A0A0N9HT61"/>
<organism evidence="1 2">
    <name type="scientific">Kibdelosporangium phytohabitans</name>
    <dbReference type="NCBI Taxonomy" id="860235"/>
    <lineage>
        <taxon>Bacteria</taxon>
        <taxon>Bacillati</taxon>
        <taxon>Actinomycetota</taxon>
        <taxon>Actinomycetes</taxon>
        <taxon>Pseudonocardiales</taxon>
        <taxon>Pseudonocardiaceae</taxon>
        <taxon>Kibdelosporangium</taxon>
    </lineage>
</organism>
<dbReference type="EMBL" id="CP012752">
    <property type="protein sequence ID" value="ALG10428.1"/>
    <property type="molecule type" value="Genomic_DNA"/>
</dbReference>
<evidence type="ECO:0000313" key="1">
    <source>
        <dbReference type="EMBL" id="ALG10428.1"/>
    </source>
</evidence>
<gene>
    <name evidence="1" type="ORF">AOZ06_29200</name>
</gene>
<evidence type="ECO:0008006" key="3">
    <source>
        <dbReference type="Google" id="ProtNLM"/>
    </source>
</evidence>
<protein>
    <recommendedName>
        <fullName evidence="3">Transposase IS4-like domain-containing protein</fullName>
    </recommendedName>
</protein>
<dbReference type="KEGG" id="kphy:AOZ06_29200"/>
<sequence>MIRLDVARLPSGAIRNRSGSGTPALAWTPLAWQAFLRRLDIEHTFRMLKHTLGWTARNSAHPHRLTAGPGSC</sequence>
<dbReference type="Proteomes" id="UP000063699">
    <property type="component" value="Chromosome"/>
</dbReference>